<organism evidence="1">
    <name type="scientific">Octopus bimaculoides</name>
    <name type="common">California two-spotted octopus</name>
    <dbReference type="NCBI Taxonomy" id="37653"/>
    <lineage>
        <taxon>Eukaryota</taxon>
        <taxon>Metazoa</taxon>
        <taxon>Spiralia</taxon>
        <taxon>Lophotrochozoa</taxon>
        <taxon>Mollusca</taxon>
        <taxon>Cephalopoda</taxon>
        <taxon>Coleoidea</taxon>
        <taxon>Octopodiformes</taxon>
        <taxon>Octopoda</taxon>
        <taxon>Incirrata</taxon>
        <taxon>Octopodidae</taxon>
        <taxon>Octopus</taxon>
    </lineage>
</organism>
<protein>
    <submittedName>
        <fullName evidence="1">Uncharacterized protein</fullName>
    </submittedName>
</protein>
<reference evidence="1" key="1">
    <citation type="submission" date="2015-07" db="EMBL/GenBank/DDBJ databases">
        <title>MeaNS - Measles Nucleotide Surveillance Program.</title>
        <authorList>
            <person name="Tran T."/>
            <person name="Druce J."/>
        </authorList>
    </citation>
    <scope>NUCLEOTIDE SEQUENCE</scope>
    <source>
        <strain evidence="1">UCB-OBI-ISO-001</strain>
        <tissue evidence="1">Gonad</tissue>
    </source>
</reference>
<accession>A0A0L8IHR2</accession>
<evidence type="ECO:0000313" key="1">
    <source>
        <dbReference type="EMBL" id="KOG00998.1"/>
    </source>
</evidence>
<dbReference type="AlphaFoldDB" id="A0A0L8IHR2"/>
<proteinExistence type="predicted"/>
<gene>
    <name evidence="1" type="ORF">OCBIM_22018683mg</name>
</gene>
<dbReference type="EMBL" id="KQ415684">
    <property type="protein sequence ID" value="KOG00998.1"/>
    <property type="molecule type" value="Genomic_DNA"/>
</dbReference>
<sequence length="49" mass="5795">MYMKTDKSNFDFLLMFNGGKSSKILLNIKLSYRHVKLVEADLNKMNIRK</sequence>
<name>A0A0L8IHR2_OCTBM</name>